<sequence length="231" mass="24934">MYAPSSSVCDVNDLRYLLFCTKRGEVESSLLPPCRDCLQLHIQRANYQAAVWTHCLEGQPDIPEPNRHGWKTDDKGTHGQGSIVMEKGEGPPQDLPPPYSGAPANYGGTDSAPQPGFSASPYQGGPSPVMYPPPTPCIVVGAPSCTPAGSQVILLPGLSELPSQTQCPHCHQLVLSRTEHKPGLLAWLICGSLALVGCWPCCLIPFCVDGCQDVDHRCPNCNNLLFVYKRL</sequence>
<evidence type="ECO:0000256" key="4">
    <source>
        <dbReference type="ARBA" id="ARBA00005975"/>
    </source>
</evidence>
<evidence type="ECO:0000256" key="3">
    <source>
        <dbReference type="ARBA" id="ARBA00004630"/>
    </source>
</evidence>
<evidence type="ECO:0000256" key="8">
    <source>
        <dbReference type="SAM" id="MobiDB-lite"/>
    </source>
</evidence>
<evidence type="ECO:0000313" key="10">
    <source>
        <dbReference type="EMBL" id="KAJ8338104.1"/>
    </source>
</evidence>
<name>A0A9Q1EG28_SYNKA</name>
<gene>
    <name evidence="10" type="ORF">SKAU_G00370700</name>
</gene>
<feature type="region of interest" description="Disordered" evidence="8">
    <location>
        <begin position="62"/>
        <end position="125"/>
    </location>
</feature>
<dbReference type="GO" id="GO:0005634">
    <property type="term" value="C:nucleus"/>
    <property type="evidence" value="ECO:0007669"/>
    <property type="project" value="TreeGrafter"/>
</dbReference>
<dbReference type="InterPro" id="IPR037519">
    <property type="entry name" value="LITAF_fam"/>
</dbReference>
<evidence type="ECO:0000256" key="6">
    <source>
        <dbReference type="ARBA" id="ARBA00022833"/>
    </source>
</evidence>
<accession>A0A9Q1EG28</accession>
<dbReference type="GO" id="GO:0008270">
    <property type="term" value="F:zinc ion binding"/>
    <property type="evidence" value="ECO:0007669"/>
    <property type="project" value="TreeGrafter"/>
</dbReference>
<dbReference type="PROSITE" id="PS51837">
    <property type="entry name" value="LITAF"/>
    <property type="match status" value="1"/>
</dbReference>
<keyword evidence="7" id="KW-0472">Membrane</keyword>
<comment type="caution">
    <text evidence="10">The sequence shown here is derived from an EMBL/GenBank/DDBJ whole genome shotgun (WGS) entry which is preliminary data.</text>
</comment>
<keyword evidence="5" id="KW-0479">Metal-binding</keyword>
<keyword evidence="6" id="KW-0862">Zinc</keyword>
<evidence type="ECO:0000313" key="11">
    <source>
        <dbReference type="Proteomes" id="UP001152622"/>
    </source>
</evidence>
<evidence type="ECO:0000256" key="7">
    <source>
        <dbReference type="ARBA" id="ARBA00023136"/>
    </source>
</evidence>
<evidence type="ECO:0000256" key="2">
    <source>
        <dbReference type="ARBA" id="ARBA00004414"/>
    </source>
</evidence>
<comment type="subcellular location">
    <subcellularLocation>
        <location evidence="1">Endosome membrane</location>
        <topology evidence="1">Peripheral membrane protein</topology>
        <orientation evidence="1">Cytoplasmic side</orientation>
    </subcellularLocation>
    <subcellularLocation>
        <location evidence="2">Late endosome membrane</location>
    </subcellularLocation>
    <subcellularLocation>
        <location evidence="3">Lysosome membrane</location>
        <topology evidence="3">Peripheral membrane protein</topology>
        <orientation evidence="3">Cytoplasmic side</orientation>
    </subcellularLocation>
</comment>
<dbReference type="OrthoDB" id="4713066at2759"/>
<keyword evidence="11" id="KW-1185">Reference proteome</keyword>
<dbReference type="Pfam" id="PF10601">
    <property type="entry name" value="zf-LITAF-like"/>
    <property type="match status" value="1"/>
</dbReference>
<dbReference type="GO" id="GO:0098574">
    <property type="term" value="C:cytoplasmic side of lysosomal membrane"/>
    <property type="evidence" value="ECO:0007669"/>
    <property type="project" value="TreeGrafter"/>
</dbReference>
<dbReference type="PANTHER" id="PTHR23292">
    <property type="entry name" value="LIPOPOLYSACCHARIDE-INDUCED TUMOR NECROSIS FACTOR-ALPHA FACTOR"/>
    <property type="match status" value="1"/>
</dbReference>
<dbReference type="SMART" id="SM00714">
    <property type="entry name" value="LITAF"/>
    <property type="match status" value="1"/>
</dbReference>
<dbReference type="Proteomes" id="UP001152622">
    <property type="component" value="Chromosome 18"/>
</dbReference>
<organism evidence="10 11">
    <name type="scientific">Synaphobranchus kaupii</name>
    <name type="common">Kaup's arrowtooth eel</name>
    <dbReference type="NCBI Taxonomy" id="118154"/>
    <lineage>
        <taxon>Eukaryota</taxon>
        <taxon>Metazoa</taxon>
        <taxon>Chordata</taxon>
        <taxon>Craniata</taxon>
        <taxon>Vertebrata</taxon>
        <taxon>Euteleostomi</taxon>
        <taxon>Actinopterygii</taxon>
        <taxon>Neopterygii</taxon>
        <taxon>Teleostei</taxon>
        <taxon>Anguilliformes</taxon>
        <taxon>Synaphobranchidae</taxon>
        <taxon>Synaphobranchus</taxon>
    </lineage>
</organism>
<dbReference type="InterPro" id="IPR006629">
    <property type="entry name" value="LITAF"/>
</dbReference>
<protein>
    <recommendedName>
        <fullName evidence="9">LITAF domain-containing protein</fullName>
    </recommendedName>
</protein>
<dbReference type="GO" id="GO:0098560">
    <property type="term" value="C:cytoplasmic side of late endosome membrane"/>
    <property type="evidence" value="ECO:0007669"/>
    <property type="project" value="TreeGrafter"/>
</dbReference>
<evidence type="ECO:0000259" key="9">
    <source>
        <dbReference type="PROSITE" id="PS51837"/>
    </source>
</evidence>
<dbReference type="PANTHER" id="PTHR23292:SF48">
    <property type="entry name" value="LIPOPOLYSACCHARIDE-INDUCED TUMOR NECROSIS FACTOR-ALPHA FACTOR HOMOLOG-RELATED"/>
    <property type="match status" value="1"/>
</dbReference>
<proteinExistence type="inferred from homology"/>
<comment type="similarity">
    <text evidence="4">Belongs to the CDIP1/LITAF family.</text>
</comment>
<dbReference type="AlphaFoldDB" id="A0A9Q1EG28"/>
<feature type="domain" description="LITAF" evidence="9">
    <location>
        <begin position="147"/>
        <end position="230"/>
    </location>
</feature>
<evidence type="ECO:0000256" key="1">
    <source>
        <dbReference type="ARBA" id="ARBA00004125"/>
    </source>
</evidence>
<dbReference type="EMBL" id="JAINUF010000018">
    <property type="protein sequence ID" value="KAJ8338104.1"/>
    <property type="molecule type" value="Genomic_DNA"/>
</dbReference>
<evidence type="ECO:0000256" key="5">
    <source>
        <dbReference type="ARBA" id="ARBA00022723"/>
    </source>
</evidence>
<feature type="compositionally biased region" description="Basic and acidic residues" evidence="8">
    <location>
        <begin position="64"/>
        <end position="77"/>
    </location>
</feature>
<reference evidence="10" key="1">
    <citation type="journal article" date="2023" name="Science">
        <title>Genome structures resolve the early diversification of teleost fishes.</title>
        <authorList>
            <person name="Parey E."/>
            <person name="Louis A."/>
            <person name="Montfort J."/>
            <person name="Bouchez O."/>
            <person name="Roques C."/>
            <person name="Iampietro C."/>
            <person name="Lluch J."/>
            <person name="Castinel A."/>
            <person name="Donnadieu C."/>
            <person name="Desvignes T."/>
            <person name="Floi Bucao C."/>
            <person name="Jouanno E."/>
            <person name="Wen M."/>
            <person name="Mejri S."/>
            <person name="Dirks R."/>
            <person name="Jansen H."/>
            <person name="Henkel C."/>
            <person name="Chen W.J."/>
            <person name="Zahm M."/>
            <person name="Cabau C."/>
            <person name="Klopp C."/>
            <person name="Thompson A.W."/>
            <person name="Robinson-Rechavi M."/>
            <person name="Braasch I."/>
            <person name="Lecointre G."/>
            <person name="Bobe J."/>
            <person name="Postlethwait J.H."/>
            <person name="Berthelot C."/>
            <person name="Roest Crollius H."/>
            <person name="Guiguen Y."/>
        </authorList>
    </citation>
    <scope>NUCLEOTIDE SEQUENCE</scope>
    <source>
        <strain evidence="10">WJC10195</strain>
    </source>
</reference>